<feature type="compositionally biased region" description="Basic and acidic residues" evidence="2">
    <location>
        <begin position="215"/>
        <end position="236"/>
    </location>
</feature>
<reference evidence="3 4" key="2">
    <citation type="journal article" date="2014" name="BMC Genomics">
        <title>An improved genome of the model marine alga Ostreococcus tauri unfolds by assessing Illumina de novo assemblies.</title>
        <authorList>
            <person name="Blanc-Mathieu R."/>
            <person name="Verhelst B."/>
            <person name="Derelle E."/>
            <person name="Rombauts S."/>
            <person name="Bouget F.Y."/>
            <person name="Carre I."/>
            <person name="Chateau A."/>
            <person name="Eyre-Walker A."/>
            <person name="Grimsley N."/>
            <person name="Moreau H."/>
            <person name="Piegu B."/>
            <person name="Rivals E."/>
            <person name="Schackwitz W."/>
            <person name="Van de Peer Y."/>
            <person name="Piganeau G."/>
        </authorList>
    </citation>
    <scope>NUCLEOTIDE SEQUENCE [LARGE SCALE GENOMIC DNA]</scope>
    <source>
        <strain evidence="4">OTTH 0595 / CCAP 157/2 / RCC745</strain>
    </source>
</reference>
<feature type="compositionally biased region" description="Basic and acidic residues" evidence="2">
    <location>
        <begin position="634"/>
        <end position="650"/>
    </location>
</feature>
<feature type="compositionally biased region" description="Low complexity" evidence="2">
    <location>
        <begin position="88"/>
        <end position="99"/>
    </location>
</feature>
<gene>
    <name evidence="3" type="ORF">OT_ostta20g00250</name>
</gene>
<feature type="region of interest" description="Disordered" evidence="2">
    <location>
        <begin position="634"/>
        <end position="662"/>
    </location>
</feature>
<dbReference type="InParanoid" id="A0A096P9W1"/>
<feature type="coiled-coil region" evidence="1">
    <location>
        <begin position="104"/>
        <end position="164"/>
    </location>
</feature>
<feature type="compositionally biased region" description="Basic and acidic residues" evidence="2">
    <location>
        <begin position="188"/>
        <end position="203"/>
    </location>
</feature>
<dbReference type="InterPro" id="IPR016024">
    <property type="entry name" value="ARM-type_fold"/>
</dbReference>
<keyword evidence="1" id="KW-0175">Coiled coil</keyword>
<feature type="coiled-coil region" evidence="1">
    <location>
        <begin position="333"/>
        <end position="374"/>
    </location>
</feature>
<keyword evidence="4" id="KW-1185">Reference proteome</keyword>
<sequence>MEQRAFSALSAGGSDGASSVRSSDAFSDLASEDGFPSTSSDAGRRRLFLQNKGRGSRFAARVREESLRQEASGRVSPLTATAPTMRGTSSTTRNPVSSSSFDIAENARLALEAKDAQLNKMAARLAELERQRDAEMKDRVRTEVDAFSGAANDLEAEMANAMKNLRSQGSGSGNGSVEKFALSGFASRDNDGKDGNRSARIGEEPISEALHSRAKTPDREPTTTAAPRDERAEDARSVGFDVRTPEPGTRVEGGVLTSSGRIVASALKTTSSVGTHRGKESISPASMTQKNVVFNREEAYSDAGVMLDPQEIDALRAELREVRQALKSAFGVSEKLVAQCEKKNRELKEKNLAIKLAREEVERAREEVRIAKETTKPSSWIDDILNDVEGDARLRVALETLNKCKDLNAKLLQVMKTSIGVNAETSPGVVFNILPAVTSLATRGDVADAMVQAGALIAIANSLDLFAKDVAVCRRAMQAVGSICRAGGSDASTQDDEIVELRVNLTNAAIEQAASSVLKAVETHLKDAPLCELACDVVRAFVEYGDLEFIKTLVNDMRVVQRMCEVSQSHPNDERAQRASSLAIAALATTNEQTKEIVERSGGFALVRRCAAELGIDDALRVYPAMRRWLSGKKTKEELERDEASTRERFDDDVDDDFVDNL</sequence>
<dbReference type="GeneID" id="9838538"/>
<feature type="compositionally biased region" description="Low complexity" evidence="2">
    <location>
        <begin position="1"/>
        <end position="25"/>
    </location>
</feature>
<dbReference type="EMBL" id="CAID01000020">
    <property type="protein sequence ID" value="CEG00830.1"/>
    <property type="molecule type" value="Genomic_DNA"/>
</dbReference>
<comment type="caution">
    <text evidence="3">The sequence shown here is derived from an EMBL/GenBank/DDBJ whole genome shotgun (WGS) entry which is preliminary data.</text>
</comment>
<reference evidence="4" key="1">
    <citation type="journal article" date="2006" name="Proc. Natl. Acad. Sci. U.S.A.">
        <title>Genome analysis of the smallest free-living eukaryote Ostreococcus tauri unveils many unique features.</title>
        <authorList>
            <person name="Derelle E."/>
            <person name="Ferraz C."/>
            <person name="Rombauts S."/>
            <person name="Rouze P."/>
            <person name="Worden A.Z."/>
            <person name="Robbens S."/>
            <person name="Partensky F."/>
            <person name="Degroeve S."/>
            <person name="Echeynie S."/>
            <person name="Cooke R."/>
            <person name="Saeys Y."/>
            <person name="Wuyts J."/>
            <person name="Jabbari K."/>
            <person name="Bowler C."/>
            <person name="Panaud O."/>
            <person name="Piegu B."/>
            <person name="Ball S.G."/>
            <person name="Ral J.-P."/>
            <person name="Bouget F.-Y."/>
            <person name="Piganeau G."/>
            <person name="De Baets B."/>
            <person name="Picard A."/>
            <person name="Delseny M."/>
            <person name="Demaille J."/>
            <person name="Van de Peer Y."/>
            <person name="Moreau H."/>
        </authorList>
    </citation>
    <scope>NUCLEOTIDE SEQUENCE [LARGE SCALE GENOMIC DNA]</scope>
    <source>
        <strain evidence="4">OTTH 0595 / CCAP 157/2 / RCC745</strain>
    </source>
</reference>
<feature type="compositionally biased region" description="Acidic residues" evidence="2">
    <location>
        <begin position="651"/>
        <end position="662"/>
    </location>
</feature>
<dbReference type="KEGG" id="ota:OT_ostta20g00250"/>
<dbReference type="RefSeq" id="XP_022840608.1">
    <property type="nucleotide sequence ID" value="XM_022983047.1"/>
</dbReference>
<dbReference type="Proteomes" id="UP000009170">
    <property type="component" value="Unassembled WGS sequence"/>
</dbReference>
<dbReference type="SUPFAM" id="SSF48371">
    <property type="entry name" value="ARM repeat"/>
    <property type="match status" value="1"/>
</dbReference>
<dbReference type="OrthoDB" id="10612809at2759"/>
<name>A0A096P9W1_OSTTA</name>
<evidence type="ECO:0000256" key="2">
    <source>
        <dbReference type="SAM" id="MobiDB-lite"/>
    </source>
</evidence>
<dbReference type="Gene3D" id="1.25.10.10">
    <property type="entry name" value="Leucine-rich Repeat Variant"/>
    <property type="match status" value="1"/>
</dbReference>
<feature type="region of interest" description="Disordered" evidence="2">
    <location>
        <begin position="1"/>
        <end position="99"/>
    </location>
</feature>
<accession>A0A096P9W1</accession>
<organism evidence="3 4">
    <name type="scientific">Ostreococcus tauri</name>
    <name type="common">Marine green alga</name>
    <dbReference type="NCBI Taxonomy" id="70448"/>
    <lineage>
        <taxon>Eukaryota</taxon>
        <taxon>Viridiplantae</taxon>
        <taxon>Chlorophyta</taxon>
        <taxon>Mamiellophyceae</taxon>
        <taxon>Mamiellales</taxon>
        <taxon>Bathycoccaceae</taxon>
        <taxon>Ostreococcus</taxon>
    </lineage>
</organism>
<dbReference type="InterPro" id="IPR011989">
    <property type="entry name" value="ARM-like"/>
</dbReference>
<evidence type="ECO:0000313" key="3">
    <source>
        <dbReference type="EMBL" id="CEG00830.1"/>
    </source>
</evidence>
<dbReference type="AlphaFoldDB" id="A0A096P9W1"/>
<feature type="region of interest" description="Disordered" evidence="2">
    <location>
        <begin position="185"/>
        <end position="254"/>
    </location>
</feature>
<evidence type="ECO:0000256" key="1">
    <source>
        <dbReference type="SAM" id="Coils"/>
    </source>
</evidence>
<protein>
    <submittedName>
        <fullName evidence="3">Unnamed product</fullName>
    </submittedName>
</protein>
<proteinExistence type="predicted"/>
<evidence type="ECO:0000313" key="4">
    <source>
        <dbReference type="Proteomes" id="UP000009170"/>
    </source>
</evidence>